<evidence type="ECO:0000256" key="10">
    <source>
        <dbReference type="ARBA" id="ARBA00022985"/>
    </source>
</evidence>
<evidence type="ECO:0000256" key="9">
    <source>
        <dbReference type="ARBA" id="ARBA00022842"/>
    </source>
</evidence>
<evidence type="ECO:0000256" key="12">
    <source>
        <dbReference type="PIRNR" id="PIRNR006118"/>
    </source>
</evidence>
<evidence type="ECO:0000313" key="15">
    <source>
        <dbReference type="Proteomes" id="UP001165393"/>
    </source>
</evidence>
<dbReference type="PIRSF" id="PIRSF006118">
    <property type="entry name" value="KDO8-P_Ptase"/>
    <property type="match status" value="1"/>
</dbReference>
<keyword evidence="10 12" id="KW-0448">Lipopolysaccharide biosynthesis</keyword>
<feature type="binding site" evidence="13">
    <location>
        <position position="30"/>
    </location>
    <ligand>
        <name>substrate</name>
    </ligand>
</feature>
<dbReference type="EC" id="3.1.3.45" evidence="5 12"/>
<sequence length="184" mass="19993">MGIFHTLYGSLDGAIEAQLIPIKLLICDVDGVFSDGRIYMGNDGEELKTFHTRDGYGVKALQGTGVDVAVITGRSSNIVSARMSSLGVEHLYQGCDNKLEAFHQILTNTKLDAHECAYIGDDLIDWPVMAECGMSICVADGHPWLRQRAKWTTQTAGGFGAVREVCDTIMQAQGTFNTTMGRSI</sequence>
<evidence type="ECO:0000313" key="14">
    <source>
        <dbReference type="EMBL" id="MCM2678615.1"/>
    </source>
</evidence>
<dbReference type="SUPFAM" id="SSF56784">
    <property type="entry name" value="HAD-like"/>
    <property type="match status" value="1"/>
</dbReference>
<evidence type="ECO:0000256" key="7">
    <source>
        <dbReference type="ARBA" id="ARBA00022723"/>
    </source>
</evidence>
<dbReference type="InterPro" id="IPR006549">
    <property type="entry name" value="HAD-SF_hydro_IIIA"/>
</dbReference>
<dbReference type="SFLD" id="SFLDS00003">
    <property type="entry name" value="Haloacid_Dehalogenase"/>
    <property type="match status" value="1"/>
</dbReference>
<dbReference type="NCBIfam" id="TIGR01670">
    <property type="entry name" value="KdsC-phosphatas"/>
    <property type="match status" value="1"/>
</dbReference>
<dbReference type="AlphaFoldDB" id="A0AA41W4D6"/>
<proteinExistence type="inferred from homology"/>
<keyword evidence="15" id="KW-1185">Reference proteome</keyword>
<evidence type="ECO:0000256" key="5">
    <source>
        <dbReference type="ARBA" id="ARBA00013066"/>
    </source>
</evidence>
<evidence type="ECO:0000256" key="11">
    <source>
        <dbReference type="ARBA" id="ARBA00031051"/>
    </source>
</evidence>
<dbReference type="InterPro" id="IPR050793">
    <property type="entry name" value="CMP-NeuNAc_synthase"/>
</dbReference>
<evidence type="ECO:0000256" key="6">
    <source>
        <dbReference type="ARBA" id="ARBA00020092"/>
    </source>
</evidence>
<comment type="function">
    <text evidence="12">Catalyzes the hydrolysis of 3-deoxy-D-manno-octulosonate 8-phosphate (KDO 8-P) to 3-deoxy-D-manno-octulosonate (KDO) and inorganic phosphate.</text>
</comment>
<keyword evidence="7 12" id="KW-0479">Metal-binding</keyword>
<dbReference type="SFLD" id="SFLDG01136">
    <property type="entry name" value="C1.6:_Phosphoserine_Phosphatas"/>
    <property type="match status" value="1"/>
</dbReference>
<organism evidence="14 15">
    <name type="scientific">Echinimonas agarilytica</name>
    <dbReference type="NCBI Taxonomy" id="1215918"/>
    <lineage>
        <taxon>Bacteria</taxon>
        <taxon>Pseudomonadati</taxon>
        <taxon>Pseudomonadota</taxon>
        <taxon>Gammaproteobacteria</taxon>
        <taxon>Alteromonadales</taxon>
        <taxon>Echinimonadaceae</taxon>
        <taxon>Echinimonas</taxon>
    </lineage>
</organism>
<comment type="cofactor">
    <cofactor evidence="2 12 13">
        <name>Mg(2+)</name>
        <dbReference type="ChEBI" id="CHEBI:18420"/>
    </cofactor>
</comment>
<comment type="caution">
    <text evidence="14">The sequence shown here is derived from an EMBL/GenBank/DDBJ whole genome shotgun (WGS) entry which is preliminary data.</text>
</comment>
<protein>
    <recommendedName>
        <fullName evidence="6 12">3-deoxy-D-manno-octulosonate 8-phosphate phosphatase KdsC</fullName>
        <ecNumber evidence="5 12">3.1.3.45</ecNumber>
    </recommendedName>
    <alternativeName>
        <fullName evidence="11 12">KDO 8-P phosphatase</fullName>
    </alternativeName>
</protein>
<evidence type="ECO:0000256" key="8">
    <source>
        <dbReference type="ARBA" id="ARBA00022801"/>
    </source>
</evidence>
<evidence type="ECO:0000256" key="4">
    <source>
        <dbReference type="ARBA" id="ARBA00011881"/>
    </source>
</evidence>
<dbReference type="NCBIfam" id="TIGR01662">
    <property type="entry name" value="HAD-SF-IIIA"/>
    <property type="match status" value="1"/>
</dbReference>
<comment type="subunit">
    <text evidence="4 12">Homotetramer.</text>
</comment>
<dbReference type="InterPro" id="IPR036412">
    <property type="entry name" value="HAD-like_sf"/>
</dbReference>
<evidence type="ECO:0000256" key="2">
    <source>
        <dbReference type="ARBA" id="ARBA00001946"/>
    </source>
</evidence>
<accession>A0AA41W4D6</accession>
<dbReference type="CDD" id="cd01630">
    <property type="entry name" value="HAD_KDO-like"/>
    <property type="match status" value="1"/>
</dbReference>
<evidence type="ECO:0000256" key="13">
    <source>
        <dbReference type="PIRSR" id="PIRSR006118-2"/>
    </source>
</evidence>
<comment type="catalytic activity">
    <reaction evidence="1 12">
        <text>3-deoxy-alpha-D-manno-2-octulosonate-8-phosphate + H2O = 3-deoxy-alpha-D-manno-oct-2-ulosonate + phosphate</text>
        <dbReference type="Rhea" id="RHEA:11500"/>
        <dbReference type="ChEBI" id="CHEBI:15377"/>
        <dbReference type="ChEBI" id="CHEBI:43474"/>
        <dbReference type="ChEBI" id="CHEBI:85985"/>
        <dbReference type="ChEBI" id="CHEBI:85986"/>
        <dbReference type="EC" id="3.1.3.45"/>
    </reaction>
</comment>
<dbReference type="FunFam" id="3.40.50.1000:FF:000029">
    <property type="entry name" value="3-deoxy-D-manno-octulosonate 8-phosphate phosphatase KdsC"/>
    <property type="match status" value="1"/>
</dbReference>
<dbReference type="GO" id="GO:0009103">
    <property type="term" value="P:lipopolysaccharide biosynthetic process"/>
    <property type="evidence" value="ECO:0007669"/>
    <property type="project" value="UniProtKB-UniRule"/>
</dbReference>
<comment type="similarity">
    <text evidence="3 12">Belongs to the KdsC family.</text>
</comment>
<keyword evidence="9 12" id="KW-0460">Magnesium</keyword>
<dbReference type="SFLD" id="SFLDG01138">
    <property type="entry name" value="C1.6.2:_Deoxy-d-mannose-octulo"/>
    <property type="match status" value="1"/>
</dbReference>
<feature type="binding site" evidence="13">
    <location>
        <position position="28"/>
    </location>
    <ligand>
        <name>Mg(2+)</name>
        <dbReference type="ChEBI" id="CHEBI:18420"/>
    </ligand>
</feature>
<dbReference type="RefSeq" id="WP_251259978.1">
    <property type="nucleotide sequence ID" value="NZ_JAMQGP010000001.1"/>
</dbReference>
<evidence type="ECO:0000256" key="3">
    <source>
        <dbReference type="ARBA" id="ARBA00005893"/>
    </source>
</evidence>
<dbReference type="EMBL" id="JAMQGP010000001">
    <property type="protein sequence ID" value="MCM2678615.1"/>
    <property type="molecule type" value="Genomic_DNA"/>
</dbReference>
<dbReference type="PANTHER" id="PTHR21485:SF6">
    <property type="entry name" value="N-ACYLNEURAMINATE CYTIDYLYLTRANSFERASE-RELATED"/>
    <property type="match status" value="1"/>
</dbReference>
<evidence type="ECO:0000256" key="1">
    <source>
        <dbReference type="ARBA" id="ARBA00000898"/>
    </source>
</evidence>
<dbReference type="GO" id="GO:0046872">
    <property type="term" value="F:metal ion binding"/>
    <property type="evidence" value="ECO:0007669"/>
    <property type="project" value="UniProtKB-UniRule"/>
</dbReference>
<dbReference type="PANTHER" id="PTHR21485">
    <property type="entry name" value="HAD SUPERFAMILY MEMBERS CMAS AND KDSC"/>
    <property type="match status" value="1"/>
</dbReference>
<dbReference type="NCBIfam" id="NF007019">
    <property type="entry name" value="PRK09484.1"/>
    <property type="match status" value="1"/>
</dbReference>
<dbReference type="GO" id="GO:0008781">
    <property type="term" value="F:N-acylneuraminate cytidylyltransferase activity"/>
    <property type="evidence" value="ECO:0007669"/>
    <property type="project" value="TreeGrafter"/>
</dbReference>
<dbReference type="InterPro" id="IPR023214">
    <property type="entry name" value="HAD_sf"/>
</dbReference>
<feature type="binding site" evidence="13">
    <location>
        <position position="121"/>
    </location>
    <ligand>
        <name>Mg(2+)</name>
        <dbReference type="ChEBI" id="CHEBI:18420"/>
    </ligand>
</feature>
<dbReference type="Proteomes" id="UP001165393">
    <property type="component" value="Unassembled WGS sequence"/>
</dbReference>
<dbReference type="Gene3D" id="3.40.50.1000">
    <property type="entry name" value="HAD superfamily/HAD-like"/>
    <property type="match status" value="1"/>
</dbReference>
<dbReference type="InterPro" id="IPR010023">
    <property type="entry name" value="KdsC_fam"/>
</dbReference>
<gene>
    <name evidence="14" type="primary">kdsC</name>
    <name evidence="14" type="ORF">NAF29_02880</name>
</gene>
<name>A0AA41W4D6_9GAMM</name>
<dbReference type="GO" id="GO:0019143">
    <property type="term" value="F:3-deoxy-manno-octulosonate-8-phosphatase activity"/>
    <property type="evidence" value="ECO:0007669"/>
    <property type="project" value="UniProtKB-UniRule"/>
</dbReference>
<dbReference type="Pfam" id="PF08282">
    <property type="entry name" value="Hydrolase_3"/>
    <property type="match status" value="1"/>
</dbReference>
<keyword evidence="8 12" id="KW-0378">Hydrolase</keyword>
<reference evidence="14 15" key="1">
    <citation type="journal article" date="2013" name="Antonie Van Leeuwenhoek">
        <title>Echinimonas agarilytica gen. nov., sp. nov., a new gammaproteobacterium isolated from the sea urchin Strongylocentrotus intermedius.</title>
        <authorList>
            <person name="Nedashkovskaya O.I."/>
            <person name="Stenkova A.M."/>
            <person name="Zhukova N.V."/>
            <person name="Van Trappen S."/>
            <person name="Lee J.S."/>
            <person name="Kim S.B."/>
        </authorList>
    </citation>
    <scope>NUCLEOTIDE SEQUENCE [LARGE SCALE GENOMIC DNA]</scope>
    <source>
        <strain evidence="14 15">KMM 6351</strain>
    </source>
</reference>